<proteinExistence type="predicted"/>
<feature type="chain" id="PRO_5046904833" evidence="1">
    <location>
        <begin position="42"/>
        <end position="181"/>
    </location>
</feature>
<name>A0ABU3P9X3_9BURK</name>
<dbReference type="Gene3D" id="3.10.450.50">
    <property type="match status" value="1"/>
</dbReference>
<dbReference type="Proteomes" id="UP001246372">
    <property type="component" value="Unassembled WGS sequence"/>
</dbReference>
<dbReference type="EMBL" id="JAVXZY010000002">
    <property type="protein sequence ID" value="MDT8998888.1"/>
    <property type="molecule type" value="Genomic_DNA"/>
</dbReference>
<feature type="signal peptide" evidence="1">
    <location>
        <begin position="1"/>
        <end position="41"/>
    </location>
</feature>
<reference evidence="3" key="1">
    <citation type="submission" date="2023-09" db="EMBL/GenBank/DDBJ databases">
        <title>Paucibacter sp. APW11 Genome sequencing and assembly.</title>
        <authorList>
            <person name="Kim I."/>
        </authorList>
    </citation>
    <scope>NUCLEOTIDE SEQUENCE</scope>
    <source>
        <strain evidence="3">APW11</strain>
    </source>
</reference>
<evidence type="ECO:0000256" key="1">
    <source>
        <dbReference type="SAM" id="SignalP"/>
    </source>
</evidence>
<keyword evidence="4" id="KW-1185">Reference proteome</keyword>
<comment type="caution">
    <text evidence="3">The sequence shown here is derived from an EMBL/GenBank/DDBJ whole genome shotgun (WGS) entry which is preliminary data.</text>
</comment>
<keyword evidence="1" id="KW-0732">Signal</keyword>
<gene>
    <name evidence="3" type="ORF">RQP53_06365</name>
</gene>
<evidence type="ECO:0000313" key="3">
    <source>
        <dbReference type="EMBL" id="MDT8998888.1"/>
    </source>
</evidence>
<dbReference type="InterPro" id="IPR032710">
    <property type="entry name" value="NTF2-like_dom_sf"/>
</dbReference>
<evidence type="ECO:0000259" key="2">
    <source>
        <dbReference type="Pfam" id="PF14534"/>
    </source>
</evidence>
<dbReference type="RefSeq" id="WP_315649388.1">
    <property type="nucleotide sequence ID" value="NZ_JAVXZY010000002.1"/>
</dbReference>
<accession>A0ABU3P9X3</accession>
<sequence>MHAEAAGEQKQAAHAGRRAVRVLCRSALPFAVALAMPVAVAAPAGSAPQAVRDAECAFARSMASRDFSAFGSFVSEQAVFFGAAEVLRGKSAVLKGWQGFFEAASAPFSWAPDQVEVLADGQLALSTGLVRGPDGQAVLRFSSIWKLEGDQWRVVFDKGGPLSTAERERAGEADKLPCPRP</sequence>
<evidence type="ECO:0000313" key="4">
    <source>
        <dbReference type="Proteomes" id="UP001246372"/>
    </source>
</evidence>
<dbReference type="SUPFAM" id="SSF54427">
    <property type="entry name" value="NTF2-like"/>
    <property type="match status" value="1"/>
</dbReference>
<protein>
    <submittedName>
        <fullName evidence="3">Nuclear transport factor 2 family protein</fullName>
    </submittedName>
</protein>
<dbReference type="InterPro" id="IPR027843">
    <property type="entry name" value="DUF4440"/>
</dbReference>
<dbReference type="Pfam" id="PF14534">
    <property type="entry name" value="DUF4440"/>
    <property type="match status" value="1"/>
</dbReference>
<organism evidence="3 4">
    <name type="scientific">Roseateles aquae</name>
    <dbReference type="NCBI Taxonomy" id="3077235"/>
    <lineage>
        <taxon>Bacteria</taxon>
        <taxon>Pseudomonadati</taxon>
        <taxon>Pseudomonadota</taxon>
        <taxon>Betaproteobacteria</taxon>
        <taxon>Burkholderiales</taxon>
        <taxon>Sphaerotilaceae</taxon>
        <taxon>Roseateles</taxon>
    </lineage>
</organism>
<feature type="domain" description="DUF4440" evidence="2">
    <location>
        <begin position="51"/>
        <end position="154"/>
    </location>
</feature>